<comment type="function">
    <text evidence="4">Necessary for the splicing of pre-mRNA. Has a role in the recognition of the branch site (5'-UACUAAC-3'), the pyrimidine tract and the 3'-splice site at the 3'-end of introns.</text>
</comment>
<dbReference type="EMBL" id="CAAALY010088888">
    <property type="protein sequence ID" value="VEL27666.1"/>
    <property type="molecule type" value="Genomic_DNA"/>
</dbReference>
<comment type="caution">
    <text evidence="7">The sequence shown here is derived from an EMBL/GenBank/DDBJ whole genome shotgun (WGS) entry which is preliminary data.</text>
</comment>
<dbReference type="Gene3D" id="6.10.140.1790">
    <property type="match status" value="1"/>
</dbReference>
<proteinExistence type="inferred from homology"/>
<dbReference type="GO" id="GO:0005681">
    <property type="term" value="C:spliceosomal complex"/>
    <property type="evidence" value="ECO:0007669"/>
    <property type="project" value="UniProtKB-KW"/>
</dbReference>
<organism evidence="7 8">
    <name type="scientific">Protopolystoma xenopodis</name>
    <dbReference type="NCBI Taxonomy" id="117903"/>
    <lineage>
        <taxon>Eukaryota</taxon>
        <taxon>Metazoa</taxon>
        <taxon>Spiralia</taxon>
        <taxon>Lophotrochozoa</taxon>
        <taxon>Platyhelminthes</taxon>
        <taxon>Monogenea</taxon>
        <taxon>Polyopisthocotylea</taxon>
        <taxon>Polystomatidea</taxon>
        <taxon>Polystomatidae</taxon>
        <taxon>Protopolystoma</taxon>
    </lineage>
</organism>
<evidence type="ECO:0000256" key="2">
    <source>
        <dbReference type="ARBA" id="ARBA00022884"/>
    </source>
</evidence>
<keyword evidence="4" id="KW-0862">Zinc</keyword>
<feature type="domain" description="KHDC4/BBP-like KH-domain type I" evidence="6">
    <location>
        <begin position="176"/>
        <end position="213"/>
    </location>
</feature>
<keyword evidence="4" id="KW-0508">mRNA splicing</keyword>
<dbReference type="GO" id="GO:0048024">
    <property type="term" value="P:regulation of mRNA splicing, via spliceosome"/>
    <property type="evidence" value="ECO:0007669"/>
    <property type="project" value="TreeGrafter"/>
</dbReference>
<keyword evidence="8" id="KW-1185">Reference proteome</keyword>
<reference evidence="7" key="1">
    <citation type="submission" date="2018-11" db="EMBL/GenBank/DDBJ databases">
        <authorList>
            <consortium name="Pathogen Informatics"/>
        </authorList>
    </citation>
    <scope>NUCLEOTIDE SEQUENCE</scope>
</reference>
<keyword evidence="4" id="KW-0539">Nucleus</keyword>
<feature type="non-terminal residue" evidence="7">
    <location>
        <position position="1"/>
    </location>
</feature>
<dbReference type="Pfam" id="PF22675">
    <property type="entry name" value="KH-I_KHDC4-BBP"/>
    <property type="match status" value="1"/>
</dbReference>
<name>A0A448X498_9PLAT</name>
<dbReference type="GO" id="GO:0008270">
    <property type="term" value="F:zinc ion binding"/>
    <property type="evidence" value="ECO:0007669"/>
    <property type="project" value="UniProtKB-UniRule"/>
</dbReference>
<dbReference type="PANTHER" id="PTHR11208:SF45">
    <property type="entry name" value="SPLICING FACTOR 1"/>
    <property type="match status" value="1"/>
</dbReference>
<comment type="similarity">
    <text evidence="4">Belongs to the BBP/SF1 family.</text>
</comment>
<dbReference type="Gene3D" id="3.30.1370.10">
    <property type="entry name" value="K Homology domain, type 1"/>
    <property type="match status" value="1"/>
</dbReference>
<sequence>MSKRTFSALPAPSSLIAYSTDSRQLALLDDDSHSRSRMKKKRSRWSNDDSCKTFIPGMPTQLPPNLTPDQERIYILQLQVEDLTRRLKTGDLGVPKNPDDRLLVLNSRSPSPEPIYSNDGKRLNTREYRTRKKMEDDRHALIQNLRELKPEYQAPNDYKPPQNRITDKVWIPQEDNPHINFVGLLIGPRGNTLKALEKDTSAKIIIRGKGSVKDG</sequence>
<keyword evidence="4" id="KW-0507">mRNA processing</keyword>
<gene>
    <name evidence="7" type="ORF">PXEA_LOCUS21106</name>
</gene>
<comment type="subcellular location">
    <subcellularLocation>
        <location evidence="4">Nucleus</location>
    </subcellularLocation>
</comment>
<evidence type="ECO:0000259" key="5">
    <source>
        <dbReference type="Pfam" id="PF16275"/>
    </source>
</evidence>
<evidence type="ECO:0000313" key="8">
    <source>
        <dbReference type="Proteomes" id="UP000784294"/>
    </source>
</evidence>
<dbReference type="InterPro" id="IPR036612">
    <property type="entry name" value="KH_dom_type_1_sf"/>
</dbReference>
<dbReference type="GO" id="GO:0003729">
    <property type="term" value="F:mRNA binding"/>
    <property type="evidence" value="ECO:0007669"/>
    <property type="project" value="TreeGrafter"/>
</dbReference>
<dbReference type="GO" id="GO:0045131">
    <property type="term" value="F:pre-mRNA branch point binding"/>
    <property type="evidence" value="ECO:0007669"/>
    <property type="project" value="UniProtKB-UniRule"/>
</dbReference>
<dbReference type="InterPro" id="IPR047086">
    <property type="entry name" value="SF1-HH_sf"/>
</dbReference>
<dbReference type="Pfam" id="PF16275">
    <property type="entry name" value="SF1-HH"/>
    <property type="match status" value="1"/>
</dbReference>
<evidence type="ECO:0000259" key="6">
    <source>
        <dbReference type="Pfam" id="PF22675"/>
    </source>
</evidence>
<feature type="domain" description="Splicing factor 1 helix-hairpin" evidence="5">
    <location>
        <begin position="41"/>
        <end position="159"/>
    </location>
</feature>
<accession>A0A448X498</accession>
<dbReference type="GO" id="GO:0000398">
    <property type="term" value="P:mRNA splicing, via spliceosome"/>
    <property type="evidence" value="ECO:0007669"/>
    <property type="project" value="UniProtKB-UniRule"/>
</dbReference>
<dbReference type="Proteomes" id="UP000784294">
    <property type="component" value="Unassembled WGS sequence"/>
</dbReference>
<dbReference type="PROSITE" id="PS50084">
    <property type="entry name" value="KH_TYPE_1"/>
    <property type="match status" value="1"/>
</dbReference>
<dbReference type="InterPro" id="IPR055256">
    <property type="entry name" value="KH_1_KHDC4/BBP-like"/>
</dbReference>
<evidence type="ECO:0000313" key="7">
    <source>
        <dbReference type="EMBL" id="VEL27666.1"/>
    </source>
</evidence>
<dbReference type="OrthoDB" id="10021397at2759"/>
<keyword evidence="2 3" id="KW-0694">RNA-binding</keyword>
<dbReference type="InterPro" id="IPR045071">
    <property type="entry name" value="BBP-like"/>
</dbReference>
<dbReference type="PANTHER" id="PTHR11208">
    <property type="entry name" value="RNA-BINDING PROTEIN RELATED"/>
    <property type="match status" value="1"/>
</dbReference>
<keyword evidence="4" id="KW-0863">Zinc-finger</keyword>
<keyword evidence="4" id="KW-0747">Spliceosome</keyword>
<dbReference type="SUPFAM" id="SSF54791">
    <property type="entry name" value="Eukaryotic type KH-domain (KH-domain type I)"/>
    <property type="match status" value="1"/>
</dbReference>
<dbReference type="AlphaFoldDB" id="A0A448X498"/>
<evidence type="ECO:0000256" key="1">
    <source>
        <dbReference type="ARBA" id="ARBA00022723"/>
    </source>
</evidence>
<dbReference type="InterPro" id="IPR032570">
    <property type="entry name" value="SF1-HH"/>
</dbReference>
<evidence type="ECO:0000256" key="4">
    <source>
        <dbReference type="RuleBase" id="RU367126"/>
    </source>
</evidence>
<evidence type="ECO:0000256" key="3">
    <source>
        <dbReference type="PROSITE-ProRule" id="PRU00117"/>
    </source>
</evidence>
<keyword evidence="1 4" id="KW-0479">Metal-binding</keyword>
<protein>
    <recommendedName>
        <fullName evidence="4">Branchpoint-bridging protein</fullName>
    </recommendedName>
</protein>